<gene>
    <name evidence="1" type="ORF">Xkoz_03588</name>
</gene>
<proteinExistence type="predicted"/>
<evidence type="ECO:0000313" key="2">
    <source>
        <dbReference type="Proteomes" id="UP000221101"/>
    </source>
</evidence>
<evidence type="ECO:0000313" key="1">
    <source>
        <dbReference type="EMBL" id="PHM68932.1"/>
    </source>
</evidence>
<dbReference type="RefSeq" id="WP_244183505.1">
    <property type="nucleotide sequence ID" value="NZ_CAWNOR010000073.1"/>
</dbReference>
<keyword evidence="1" id="KW-0808">Transferase</keyword>
<keyword evidence="2" id="KW-1185">Reference proteome</keyword>
<comment type="caution">
    <text evidence="1">The sequence shown here is derived from an EMBL/GenBank/DDBJ whole genome shotgun (WGS) entry which is preliminary data.</text>
</comment>
<dbReference type="AlphaFoldDB" id="A0A2D0KZV1"/>
<dbReference type="EMBL" id="NJCX01000038">
    <property type="protein sequence ID" value="PHM68932.1"/>
    <property type="molecule type" value="Genomic_DNA"/>
</dbReference>
<protein>
    <submittedName>
        <fullName evidence="1">Acetyltransferase</fullName>
    </submittedName>
</protein>
<organism evidence="1 2">
    <name type="scientific">Xenorhabdus kozodoii</name>
    <dbReference type="NCBI Taxonomy" id="351676"/>
    <lineage>
        <taxon>Bacteria</taxon>
        <taxon>Pseudomonadati</taxon>
        <taxon>Pseudomonadota</taxon>
        <taxon>Gammaproteobacteria</taxon>
        <taxon>Enterobacterales</taxon>
        <taxon>Morganellaceae</taxon>
        <taxon>Xenorhabdus</taxon>
    </lineage>
</organism>
<name>A0A2D0KZV1_9GAMM</name>
<sequence>MSLFSQTITDFWQAPFSDGHVLYQDDVFTVVINPNLSEDRRVMVLETADGRVMAVLTPSLAEKAGLHQQQNLSEPIFRQKLIDAGIILHGADYLFYFSADDKNVLQQEKPQGGLRQLTEHDERFFLNSSLLRQNKIWMMRMWSWIIGWYLGHLNKTA</sequence>
<accession>A0A2D0KZV1</accession>
<reference evidence="1 2" key="1">
    <citation type="journal article" date="2017" name="Nat. Microbiol.">
        <title>Natural product diversity associated with the nematode symbionts Photorhabdus and Xenorhabdus.</title>
        <authorList>
            <person name="Tobias N.J."/>
            <person name="Wolff H."/>
            <person name="Djahanschiri B."/>
            <person name="Grundmann F."/>
            <person name="Kronenwerth M."/>
            <person name="Shi Y.M."/>
            <person name="Simonyi S."/>
            <person name="Grun P."/>
            <person name="Shapiro-Ilan D."/>
            <person name="Pidot S.J."/>
            <person name="Stinear T.P."/>
            <person name="Ebersberger I."/>
            <person name="Bode H.B."/>
        </authorList>
    </citation>
    <scope>NUCLEOTIDE SEQUENCE [LARGE SCALE GENOMIC DNA]</scope>
    <source>
        <strain evidence="1 2">DSM 17907</strain>
    </source>
</reference>
<dbReference type="Proteomes" id="UP000221101">
    <property type="component" value="Unassembled WGS sequence"/>
</dbReference>
<dbReference type="GO" id="GO:0016740">
    <property type="term" value="F:transferase activity"/>
    <property type="evidence" value="ECO:0007669"/>
    <property type="project" value="UniProtKB-KW"/>
</dbReference>